<dbReference type="Gene3D" id="3.90.79.10">
    <property type="entry name" value="Nucleoside Triphosphate Pyrophosphohydrolase"/>
    <property type="match status" value="1"/>
</dbReference>
<dbReference type="InterPro" id="IPR000086">
    <property type="entry name" value="NUDIX_hydrolase_dom"/>
</dbReference>
<dbReference type="RefSeq" id="WP_169560652.1">
    <property type="nucleotide sequence ID" value="NZ_BSNF01000006.1"/>
</dbReference>
<dbReference type="InterPro" id="IPR020084">
    <property type="entry name" value="NUDIX_hydrolase_CS"/>
</dbReference>
<comment type="caution">
    <text evidence="5">The sequence shown here is derived from an EMBL/GenBank/DDBJ whole genome shotgun (WGS) entry which is preliminary data.</text>
</comment>
<evidence type="ECO:0000313" key="6">
    <source>
        <dbReference type="Proteomes" id="UP001161409"/>
    </source>
</evidence>
<evidence type="ECO:0000313" key="5">
    <source>
        <dbReference type="EMBL" id="GLQ06528.1"/>
    </source>
</evidence>
<gene>
    <name evidence="5" type="ORF">GCM10007924_17490</name>
</gene>
<dbReference type="EMBL" id="BSNF01000006">
    <property type="protein sequence ID" value="GLQ06528.1"/>
    <property type="molecule type" value="Genomic_DNA"/>
</dbReference>
<sequence>MPFTYDYPRPAVTTDVVAFTMKDGALSVLLVKRKFDPFAQCWAFPGGFVDMDEDLAHAARRELEEETGLKDVTLSQFHTFGAPDRDPRGRTITVAYLSIIPVAKQTVRAADDALEADWFPLSAPPALAFDHDHILQTAVQALRDRHKKWRDQIDPAIFGFSAEDLERAAFS</sequence>
<evidence type="ECO:0000259" key="4">
    <source>
        <dbReference type="PROSITE" id="PS51462"/>
    </source>
</evidence>
<name>A0ABQ5U5L5_9PROT</name>
<feature type="domain" description="Nudix hydrolase" evidence="4">
    <location>
        <begin position="7"/>
        <end position="143"/>
    </location>
</feature>
<dbReference type="PROSITE" id="PS00893">
    <property type="entry name" value="NUDIX_BOX"/>
    <property type="match status" value="1"/>
</dbReference>
<keyword evidence="2 3" id="KW-0378">Hydrolase</keyword>
<reference evidence="5" key="1">
    <citation type="journal article" date="2014" name="Int. J. Syst. Evol. Microbiol.">
        <title>Complete genome of a new Firmicutes species belonging to the dominant human colonic microbiota ('Ruminococcus bicirculans') reveals two chromosomes and a selective capacity to utilize plant glucans.</title>
        <authorList>
            <consortium name="NISC Comparative Sequencing Program"/>
            <person name="Wegmann U."/>
            <person name="Louis P."/>
            <person name="Goesmann A."/>
            <person name="Henrissat B."/>
            <person name="Duncan S.H."/>
            <person name="Flint H.J."/>
        </authorList>
    </citation>
    <scope>NUCLEOTIDE SEQUENCE</scope>
    <source>
        <strain evidence="5">NBRC 103408</strain>
    </source>
</reference>
<dbReference type="Proteomes" id="UP001161409">
    <property type="component" value="Unassembled WGS sequence"/>
</dbReference>
<dbReference type="SUPFAM" id="SSF55811">
    <property type="entry name" value="Nudix"/>
    <property type="match status" value="1"/>
</dbReference>
<evidence type="ECO:0000256" key="1">
    <source>
        <dbReference type="ARBA" id="ARBA00001946"/>
    </source>
</evidence>
<evidence type="ECO:0000256" key="3">
    <source>
        <dbReference type="RuleBase" id="RU003476"/>
    </source>
</evidence>
<dbReference type="PROSITE" id="PS51462">
    <property type="entry name" value="NUDIX"/>
    <property type="match status" value="1"/>
</dbReference>
<dbReference type="CDD" id="cd18873">
    <property type="entry name" value="NUDIX_NadM_like"/>
    <property type="match status" value="1"/>
</dbReference>
<protein>
    <recommendedName>
        <fullName evidence="4">Nudix hydrolase domain-containing protein</fullName>
    </recommendedName>
</protein>
<comment type="cofactor">
    <cofactor evidence="1">
        <name>Mg(2+)</name>
        <dbReference type="ChEBI" id="CHEBI:18420"/>
    </cofactor>
</comment>
<keyword evidence="6" id="KW-1185">Reference proteome</keyword>
<reference evidence="5" key="2">
    <citation type="submission" date="2023-01" db="EMBL/GenBank/DDBJ databases">
        <title>Draft genome sequence of Sneathiella chinensis strain NBRC 103408.</title>
        <authorList>
            <person name="Sun Q."/>
            <person name="Mori K."/>
        </authorList>
    </citation>
    <scope>NUCLEOTIDE SEQUENCE</scope>
    <source>
        <strain evidence="5">NBRC 103408</strain>
    </source>
</reference>
<proteinExistence type="inferred from homology"/>
<dbReference type="PANTHER" id="PTHR43736">
    <property type="entry name" value="ADP-RIBOSE PYROPHOSPHATASE"/>
    <property type="match status" value="1"/>
</dbReference>
<dbReference type="PANTHER" id="PTHR43736:SF4">
    <property type="entry name" value="SLR1690 PROTEIN"/>
    <property type="match status" value="1"/>
</dbReference>
<evidence type="ECO:0000256" key="2">
    <source>
        <dbReference type="ARBA" id="ARBA00022801"/>
    </source>
</evidence>
<dbReference type="Pfam" id="PF00293">
    <property type="entry name" value="NUDIX"/>
    <property type="match status" value="1"/>
</dbReference>
<dbReference type="InterPro" id="IPR020476">
    <property type="entry name" value="Nudix_hydrolase"/>
</dbReference>
<dbReference type="PRINTS" id="PR00502">
    <property type="entry name" value="NUDIXFAMILY"/>
</dbReference>
<comment type="similarity">
    <text evidence="3">Belongs to the Nudix hydrolase family.</text>
</comment>
<accession>A0ABQ5U5L5</accession>
<organism evidence="5 6">
    <name type="scientific">Sneathiella chinensis</name>
    <dbReference type="NCBI Taxonomy" id="349750"/>
    <lineage>
        <taxon>Bacteria</taxon>
        <taxon>Pseudomonadati</taxon>
        <taxon>Pseudomonadota</taxon>
        <taxon>Alphaproteobacteria</taxon>
        <taxon>Sneathiellales</taxon>
        <taxon>Sneathiellaceae</taxon>
        <taxon>Sneathiella</taxon>
    </lineage>
</organism>
<dbReference type="InterPro" id="IPR015797">
    <property type="entry name" value="NUDIX_hydrolase-like_dom_sf"/>
</dbReference>